<sequence>VFPWFAVTLNYLVLFDYNARGSNTSTEADWIQMVKVALLLKLYSIC</sequence>
<protein>
    <submittedName>
        <fullName evidence="1">Uncharacterized protein</fullName>
    </submittedName>
</protein>
<reference evidence="1" key="1">
    <citation type="submission" date="2018-05" db="EMBL/GenBank/DDBJ databases">
        <authorList>
            <person name="Lanie J.A."/>
            <person name="Ng W.-L."/>
            <person name="Kazmierczak K.M."/>
            <person name="Andrzejewski T.M."/>
            <person name="Davidsen T.M."/>
            <person name="Wayne K.J."/>
            <person name="Tettelin H."/>
            <person name="Glass J.I."/>
            <person name="Rusch D."/>
            <person name="Podicherti R."/>
            <person name="Tsui H.-C.T."/>
            <person name="Winkler M.E."/>
        </authorList>
    </citation>
    <scope>NUCLEOTIDE SEQUENCE</scope>
</reference>
<organism evidence="1">
    <name type="scientific">marine metagenome</name>
    <dbReference type="NCBI Taxonomy" id="408172"/>
    <lineage>
        <taxon>unclassified sequences</taxon>
        <taxon>metagenomes</taxon>
        <taxon>ecological metagenomes</taxon>
    </lineage>
</organism>
<proteinExistence type="predicted"/>
<feature type="non-terminal residue" evidence="1">
    <location>
        <position position="1"/>
    </location>
</feature>
<dbReference type="AlphaFoldDB" id="A0A381X179"/>
<accession>A0A381X179</accession>
<gene>
    <name evidence="1" type="ORF">METZ01_LOCUS111339</name>
</gene>
<dbReference type="EMBL" id="UINC01013555">
    <property type="protein sequence ID" value="SVA58485.1"/>
    <property type="molecule type" value="Genomic_DNA"/>
</dbReference>
<evidence type="ECO:0000313" key="1">
    <source>
        <dbReference type="EMBL" id="SVA58485.1"/>
    </source>
</evidence>
<name>A0A381X179_9ZZZZ</name>